<evidence type="ECO:0000256" key="1">
    <source>
        <dbReference type="ARBA" id="ARBA00004609"/>
    </source>
</evidence>
<dbReference type="Proteomes" id="UP000284842">
    <property type="component" value="Unassembled WGS sequence"/>
</dbReference>
<dbReference type="GO" id="GO:0004222">
    <property type="term" value="F:metalloendopeptidase activity"/>
    <property type="evidence" value="ECO:0007669"/>
    <property type="project" value="InterPro"/>
</dbReference>
<dbReference type="STRING" id="181874.A0A409Y9Y2"/>
<accession>A0A409Y9Y2</accession>
<evidence type="ECO:0000256" key="12">
    <source>
        <dbReference type="ARBA" id="ARBA00023180"/>
    </source>
</evidence>
<dbReference type="GO" id="GO:0008270">
    <property type="term" value="F:zinc ion binding"/>
    <property type="evidence" value="ECO:0007669"/>
    <property type="project" value="InterPro"/>
</dbReference>
<evidence type="ECO:0000256" key="5">
    <source>
        <dbReference type="ARBA" id="ARBA00022525"/>
    </source>
</evidence>
<feature type="transmembrane region" description="Helical" evidence="15">
    <location>
        <begin position="711"/>
        <end position="729"/>
    </location>
</feature>
<evidence type="ECO:0000256" key="6">
    <source>
        <dbReference type="ARBA" id="ARBA00022617"/>
    </source>
</evidence>
<evidence type="ECO:0000256" key="9">
    <source>
        <dbReference type="ARBA" id="ARBA00023004"/>
    </source>
</evidence>
<dbReference type="InterPro" id="IPR024079">
    <property type="entry name" value="MetalloPept_cat_dom_sf"/>
</dbReference>
<evidence type="ECO:0000256" key="3">
    <source>
        <dbReference type="ARBA" id="ARBA00010031"/>
    </source>
</evidence>
<keyword evidence="11" id="KW-1015">Disulfide bond</keyword>
<dbReference type="OrthoDB" id="2824915at2759"/>
<feature type="domain" description="CFEM" evidence="16">
    <location>
        <begin position="519"/>
        <end position="628"/>
    </location>
</feature>
<proteinExistence type="inferred from homology"/>
<dbReference type="SMART" id="SM00235">
    <property type="entry name" value="ZnMc"/>
    <property type="match status" value="1"/>
</dbReference>
<dbReference type="PANTHER" id="PTHR37928:SF2">
    <property type="entry name" value="GPI ANCHORED CFEM DOMAIN PROTEIN (AFU_ORTHOLOGUE AFUA_6G10580)"/>
    <property type="match status" value="1"/>
</dbReference>
<feature type="region of interest" description="Disordered" evidence="14">
    <location>
        <begin position="600"/>
        <end position="675"/>
    </location>
</feature>
<evidence type="ECO:0000313" key="18">
    <source>
        <dbReference type="Proteomes" id="UP000284842"/>
    </source>
</evidence>
<evidence type="ECO:0000256" key="2">
    <source>
        <dbReference type="ARBA" id="ARBA00004613"/>
    </source>
</evidence>
<evidence type="ECO:0000256" key="10">
    <source>
        <dbReference type="ARBA" id="ARBA00023136"/>
    </source>
</evidence>
<gene>
    <name evidence="17" type="ORF">CVT24_009641</name>
</gene>
<dbReference type="SMART" id="SM00747">
    <property type="entry name" value="CFEM"/>
    <property type="match status" value="1"/>
</dbReference>
<dbReference type="InterPro" id="IPR006026">
    <property type="entry name" value="Peptidase_Metallo"/>
</dbReference>
<evidence type="ECO:0000256" key="11">
    <source>
        <dbReference type="ARBA" id="ARBA00023157"/>
    </source>
</evidence>
<dbReference type="PANTHER" id="PTHR37928">
    <property type="entry name" value="CFEM DOMAIN PROTEIN (AFU_ORTHOLOGUE AFUA_6G14090)"/>
    <property type="match status" value="1"/>
</dbReference>
<keyword evidence="12" id="KW-0325">Glycoprotein</keyword>
<keyword evidence="8" id="KW-0732">Signal</keyword>
<evidence type="ECO:0000256" key="14">
    <source>
        <dbReference type="SAM" id="MobiDB-lite"/>
    </source>
</evidence>
<keyword evidence="10 15" id="KW-0472">Membrane</keyword>
<dbReference type="Pfam" id="PF05730">
    <property type="entry name" value="CFEM"/>
    <property type="match status" value="1"/>
</dbReference>
<evidence type="ECO:0000256" key="15">
    <source>
        <dbReference type="SAM" id="Phobius"/>
    </source>
</evidence>
<feature type="compositionally biased region" description="Low complexity" evidence="14">
    <location>
        <begin position="611"/>
        <end position="675"/>
    </location>
</feature>
<evidence type="ECO:0000256" key="4">
    <source>
        <dbReference type="ARBA" id="ARBA00022475"/>
    </source>
</evidence>
<keyword evidence="13" id="KW-0449">Lipoprotein</keyword>
<dbReference type="Pfam" id="PF01400">
    <property type="entry name" value="Astacin"/>
    <property type="match status" value="1"/>
</dbReference>
<dbReference type="PROSITE" id="PS52012">
    <property type="entry name" value="CFEM"/>
    <property type="match status" value="1"/>
</dbReference>
<organism evidence="17 18">
    <name type="scientific">Panaeolus cyanescens</name>
    <dbReference type="NCBI Taxonomy" id="181874"/>
    <lineage>
        <taxon>Eukaryota</taxon>
        <taxon>Fungi</taxon>
        <taxon>Dikarya</taxon>
        <taxon>Basidiomycota</taxon>
        <taxon>Agaricomycotina</taxon>
        <taxon>Agaricomycetes</taxon>
        <taxon>Agaricomycetidae</taxon>
        <taxon>Agaricales</taxon>
        <taxon>Agaricineae</taxon>
        <taxon>Galeropsidaceae</taxon>
        <taxon>Panaeolus</taxon>
    </lineage>
</organism>
<keyword evidence="15" id="KW-0812">Transmembrane</keyword>
<name>A0A409Y9Y2_9AGAR</name>
<dbReference type="Gene3D" id="3.40.390.10">
    <property type="entry name" value="Collagenase (Catalytic Domain)"/>
    <property type="match status" value="1"/>
</dbReference>
<dbReference type="InParanoid" id="A0A409Y9Y2"/>
<dbReference type="GO" id="GO:0005886">
    <property type="term" value="C:plasma membrane"/>
    <property type="evidence" value="ECO:0007669"/>
    <property type="project" value="UniProtKB-SubCell"/>
</dbReference>
<keyword evidence="9" id="KW-0408">Iron</keyword>
<comment type="similarity">
    <text evidence="3">Belongs to the RBT5 family.</text>
</comment>
<comment type="subcellular location">
    <subcellularLocation>
        <location evidence="1">Cell membrane</location>
        <topology evidence="1">Lipid-anchor</topology>
        <topology evidence="1">GPI-anchor</topology>
    </subcellularLocation>
    <subcellularLocation>
        <location evidence="2">Secreted</location>
    </subcellularLocation>
</comment>
<keyword evidence="6" id="KW-0349">Heme</keyword>
<dbReference type="SUPFAM" id="SSF55486">
    <property type="entry name" value="Metalloproteases ('zincins'), catalytic domain"/>
    <property type="match status" value="1"/>
</dbReference>
<keyword evidence="5" id="KW-0964">Secreted</keyword>
<comment type="caution">
    <text evidence="17">The sequence shown here is derived from an EMBL/GenBank/DDBJ whole genome shotgun (WGS) entry which is preliminary data.</text>
</comment>
<dbReference type="GO" id="GO:0006508">
    <property type="term" value="P:proteolysis"/>
    <property type="evidence" value="ECO:0007669"/>
    <property type="project" value="InterPro"/>
</dbReference>
<reference evidence="17 18" key="1">
    <citation type="journal article" date="2018" name="Evol. Lett.">
        <title>Horizontal gene cluster transfer increased hallucinogenic mushroom diversity.</title>
        <authorList>
            <person name="Reynolds H.T."/>
            <person name="Vijayakumar V."/>
            <person name="Gluck-Thaler E."/>
            <person name="Korotkin H.B."/>
            <person name="Matheny P.B."/>
            <person name="Slot J.C."/>
        </authorList>
    </citation>
    <scope>NUCLEOTIDE SEQUENCE [LARGE SCALE GENOMIC DNA]</scope>
    <source>
        <strain evidence="17 18">2629</strain>
    </source>
</reference>
<dbReference type="InterPro" id="IPR051735">
    <property type="entry name" value="CFEM_domain"/>
</dbReference>
<sequence>MSVQVCLERELSDEHLIPAAQRAIEINPDNAPPGHSPNARMTNRLALITSKKWGPAPRFKVVFVERTPADLRSRIVGHMNAWSRYCNVEFREDMKNPTSTVRVSLLGKDYSSYLGTDINHHQGPQDATMWLGGFNMDHPESEFRRVVRHETGHTLGFHHEHLRRDIVKWIDEKKAIKHYSAGKNGWKEKKIRDNVLTPLNENDLTATKEVDGDSIMCYFIGGLLLPNAPHFAGGRDISRKDAKLAREIYPMYVFSEIAYYNSGAIDITSYYNQVYMHKRDGTVWSWDGDQDEGFREWTCVDDERRTFKIVAAQDRLYQRCQNGEIWMYDVNADEWNDITGGMVTNDEDDEPTEIVAFDDQVYQQRTNGHIYRYEGTKKDSWTLISPDRNSKDIFGQNGKLMQIREGMGGIWLYTGRGKEWKPIRGSTKAIQVAATRHHIYALDWEGQVSVLEDENTKKWRNLGTFKTRKIHADEHRLFRLDKDDYIHVNDSDEAERWSEFYCDLDRNPGILSAGGGRLYKWCMGSGSVLWIQAIAQSDGLADLPDCAVPCLNAALQSVGCAENDITCFCANPILNQNTMSCVSRSCPVEDRSQTSGVLRELCENAPPPPSSSSSTSVSSSSSATSASSATHTTSHSSASLTSTSGTSSTSTSSTTSATVVRTTTPSPVSLPSTPTLVPSSTVVIVQTVTLPDPSNLIDGATSLISDMGGPFGSIMSVIFCTLAGAALLVL</sequence>
<protein>
    <recommendedName>
        <fullName evidence="16">CFEM domain-containing protein</fullName>
    </recommendedName>
</protein>
<evidence type="ECO:0000256" key="8">
    <source>
        <dbReference type="ARBA" id="ARBA00022729"/>
    </source>
</evidence>
<evidence type="ECO:0000256" key="7">
    <source>
        <dbReference type="ARBA" id="ARBA00022723"/>
    </source>
</evidence>
<dbReference type="AlphaFoldDB" id="A0A409Y9Y2"/>
<dbReference type="InterPro" id="IPR008427">
    <property type="entry name" value="Extracellular_membr_CFEM_dom"/>
</dbReference>
<keyword evidence="4" id="KW-1003">Cell membrane</keyword>
<dbReference type="InterPro" id="IPR001506">
    <property type="entry name" value="Peptidase_M12A"/>
</dbReference>
<evidence type="ECO:0000259" key="16">
    <source>
        <dbReference type="PROSITE" id="PS52012"/>
    </source>
</evidence>
<evidence type="ECO:0000256" key="13">
    <source>
        <dbReference type="ARBA" id="ARBA00023288"/>
    </source>
</evidence>
<keyword evidence="7" id="KW-0479">Metal-binding</keyword>
<keyword evidence="15" id="KW-1133">Transmembrane helix</keyword>
<keyword evidence="18" id="KW-1185">Reference proteome</keyword>
<evidence type="ECO:0000313" key="17">
    <source>
        <dbReference type="EMBL" id="PPQ99814.1"/>
    </source>
</evidence>
<dbReference type="GO" id="GO:0005576">
    <property type="term" value="C:extracellular region"/>
    <property type="evidence" value="ECO:0007669"/>
    <property type="project" value="UniProtKB-SubCell"/>
</dbReference>
<dbReference type="EMBL" id="NHTK01001345">
    <property type="protein sequence ID" value="PPQ99814.1"/>
    <property type="molecule type" value="Genomic_DNA"/>
</dbReference>
<dbReference type="SUPFAM" id="SSF69304">
    <property type="entry name" value="Tricorn protease N-terminal domain"/>
    <property type="match status" value="1"/>
</dbReference>